<dbReference type="InterPro" id="IPR001763">
    <property type="entry name" value="Rhodanese-like_dom"/>
</dbReference>
<organism evidence="2 3">
    <name type="scientific">Caenispirillum bisanense</name>
    <dbReference type="NCBI Taxonomy" id="414052"/>
    <lineage>
        <taxon>Bacteria</taxon>
        <taxon>Pseudomonadati</taxon>
        <taxon>Pseudomonadota</taxon>
        <taxon>Alphaproteobacteria</taxon>
        <taxon>Rhodospirillales</taxon>
        <taxon>Novispirillaceae</taxon>
        <taxon>Caenispirillum</taxon>
    </lineage>
</organism>
<dbReference type="PANTHER" id="PTHR44086:SF13">
    <property type="entry name" value="THIOSULFATE SULFURTRANSFERASE PSPE"/>
    <property type="match status" value="1"/>
</dbReference>
<keyword evidence="2" id="KW-0808">Transferase</keyword>
<dbReference type="Gene3D" id="3.40.250.10">
    <property type="entry name" value="Rhodanese-like domain"/>
    <property type="match status" value="1"/>
</dbReference>
<dbReference type="SUPFAM" id="SSF52821">
    <property type="entry name" value="Rhodanese/Cell cycle control phosphatase"/>
    <property type="match status" value="1"/>
</dbReference>
<dbReference type="OrthoDB" id="9807812at2"/>
<dbReference type="Proteomes" id="UP000219621">
    <property type="component" value="Unassembled WGS sequence"/>
</dbReference>
<dbReference type="SMART" id="SM00450">
    <property type="entry name" value="RHOD"/>
    <property type="match status" value="1"/>
</dbReference>
<dbReference type="GO" id="GO:0004792">
    <property type="term" value="F:thiosulfate-cyanide sulfurtransferase activity"/>
    <property type="evidence" value="ECO:0007669"/>
    <property type="project" value="TreeGrafter"/>
</dbReference>
<evidence type="ECO:0000313" key="3">
    <source>
        <dbReference type="Proteomes" id="UP000219621"/>
    </source>
</evidence>
<proteinExistence type="predicted"/>
<dbReference type="PANTHER" id="PTHR44086">
    <property type="entry name" value="THIOSULFATE SULFURTRANSFERASE RDL2, MITOCHONDRIAL-RELATED"/>
    <property type="match status" value="1"/>
</dbReference>
<gene>
    <name evidence="2" type="ORF">SAMN05421508_105322</name>
</gene>
<protein>
    <submittedName>
        <fullName evidence="2">Rhodanese-related sulfurtransferase</fullName>
    </submittedName>
</protein>
<accession>A0A286GLL5</accession>
<sequence length="140" mass="15203">MAITKGYKALIDEAMAQVKTLSPAEAHALLDDPSVQFVDIRDVRELERAGMIPGAFHAPRGMLEFWVDPDSPYHKPVFAEAKTFVFYCAAGWRSALATKTVQDMGLAPVAHVDGGFEAWNKAGLPTVPRPAHSTPSKKIG</sequence>
<evidence type="ECO:0000313" key="2">
    <source>
        <dbReference type="EMBL" id="SOD96431.1"/>
    </source>
</evidence>
<evidence type="ECO:0000259" key="1">
    <source>
        <dbReference type="PROSITE" id="PS50206"/>
    </source>
</evidence>
<dbReference type="CDD" id="cd01447">
    <property type="entry name" value="Polysulfide_ST"/>
    <property type="match status" value="1"/>
</dbReference>
<dbReference type="PROSITE" id="PS50206">
    <property type="entry name" value="RHODANESE_3"/>
    <property type="match status" value="1"/>
</dbReference>
<keyword evidence="3" id="KW-1185">Reference proteome</keyword>
<dbReference type="InterPro" id="IPR036873">
    <property type="entry name" value="Rhodanese-like_dom_sf"/>
</dbReference>
<reference evidence="2 3" key="1">
    <citation type="submission" date="2017-09" db="EMBL/GenBank/DDBJ databases">
        <authorList>
            <person name="Ehlers B."/>
            <person name="Leendertz F.H."/>
        </authorList>
    </citation>
    <scope>NUCLEOTIDE SEQUENCE [LARGE SCALE GENOMIC DNA]</scope>
    <source>
        <strain evidence="2 3">USBA 140</strain>
    </source>
</reference>
<dbReference type="AlphaFoldDB" id="A0A286GLL5"/>
<feature type="domain" description="Rhodanese" evidence="1">
    <location>
        <begin position="31"/>
        <end position="128"/>
    </location>
</feature>
<dbReference type="RefSeq" id="WP_097279689.1">
    <property type="nucleotide sequence ID" value="NZ_OCNJ01000005.1"/>
</dbReference>
<dbReference type="Pfam" id="PF00581">
    <property type="entry name" value="Rhodanese"/>
    <property type="match status" value="1"/>
</dbReference>
<name>A0A286GLL5_9PROT</name>
<dbReference type="EMBL" id="OCNJ01000005">
    <property type="protein sequence ID" value="SOD96431.1"/>
    <property type="molecule type" value="Genomic_DNA"/>
</dbReference>